<dbReference type="AlphaFoldDB" id="A0A9X0B2S8"/>
<keyword evidence="3" id="KW-1185">Reference proteome</keyword>
<dbReference type="RefSeq" id="XP_056483813.1">
    <property type="nucleotide sequence ID" value="XM_056633193.1"/>
</dbReference>
<evidence type="ECO:0000256" key="1">
    <source>
        <dbReference type="SAM" id="MobiDB-lite"/>
    </source>
</evidence>
<gene>
    <name evidence="2" type="ORF">N7509_008556</name>
</gene>
<reference evidence="2" key="2">
    <citation type="journal article" date="2023" name="IMA Fungus">
        <title>Comparative genomic study of the Penicillium genus elucidates a diverse pangenome and 15 lateral gene transfer events.</title>
        <authorList>
            <person name="Petersen C."/>
            <person name="Sorensen T."/>
            <person name="Nielsen M.R."/>
            <person name="Sondergaard T.E."/>
            <person name="Sorensen J.L."/>
            <person name="Fitzpatrick D.A."/>
            <person name="Frisvad J.C."/>
            <person name="Nielsen K.L."/>
        </authorList>
    </citation>
    <scope>NUCLEOTIDE SEQUENCE</scope>
    <source>
        <strain evidence="2">IBT 29677</strain>
    </source>
</reference>
<dbReference type="EMBL" id="JAPZBU010000009">
    <property type="protein sequence ID" value="KAJ5386015.1"/>
    <property type="molecule type" value="Genomic_DNA"/>
</dbReference>
<evidence type="ECO:0000313" key="3">
    <source>
        <dbReference type="Proteomes" id="UP001147747"/>
    </source>
</evidence>
<organism evidence="2 3">
    <name type="scientific">Penicillium cosmopolitanum</name>
    <dbReference type="NCBI Taxonomy" id="1131564"/>
    <lineage>
        <taxon>Eukaryota</taxon>
        <taxon>Fungi</taxon>
        <taxon>Dikarya</taxon>
        <taxon>Ascomycota</taxon>
        <taxon>Pezizomycotina</taxon>
        <taxon>Eurotiomycetes</taxon>
        <taxon>Eurotiomycetidae</taxon>
        <taxon>Eurotiales</taxon>
        <taxon>Aspergillaceae</taxon>
        <taxon>Penicillium</taxon>
    </lineage>
</organism>
<name>A0A9X0B2S8_9EURO</name>
<comment type="caution">
    <text evidence="2">The sequence shown here is derived from an EMBL/GenBank/DDBJ whole genome shotgun (WGS) entry which is preliminary data.</text>
</comment>
<dbReference type="Proteomes" id="UP001147747">
    <property type="component" value="Unassembled WGS sequence"/>
</dbReference>
<dbReference type="GeneID" id="81372173"/>
<feature type="region of interest" description="Disordered" evidence="1">
    <location>
        <begin position="45"/>
        <end position="66"/>
    </location>
</feature>
<accession>A0A9X0B2S8</accession>
<proteinExistence type="predicted"/>
<sequence length="417" mass="46567">MKGTSIFQFKSWPKIHQPLPRSPRESQQLLSALTSSFRRQLDHAYPVTNNSNHDADRQPLNTDSSAHATDQHLHTILDNPLFRIVPPKGAPPHDHHAVRRLEEQRRLATEPMLVLDEMVASGSATSAVILDCLKSQLLLARSTIDMESSRAGSRVEHWFWSSDGASRQMLLQSRGSTAALTKFMVAEGLQSTILEWLKMALAQDLGGYNGRMTEEQSRQTVGHLLVSFIEAEVRYGAGFGAALRYYLRVCQMHFSTHLADGVPSGKSMFLAAGAHLSRTAMDQKPSIEQVSQGLYEEFSEVISTLSSSRSLLFASVALCHPGKPNPQPFIRFVDGLSPTRFQTWSEARRDAFLRIGCDTLRILIDRKKIREATSLAQKIQLVLPEETTTASIEATRTRTRTAAEEDYLLSRLDLNLT</sequence>
<protein>
    <submittedName>
        <fullName evidence="2">Uncharacterized protein</fullName>
    </submittedName>
</protein>
<evidence type="ECO:0000313" key="2">
    <source>
        <dbReference type="EMBL" id="KAJ5386015.1"/>
    </source>
</evidence>
<dbReference type="OrthoDB" id="5424391at2759"/>
<reference evidence="2" key="1">
    <citation type="submission" date="2022-12" db="EMBL/GenBank/DDBJ databases">
        <authorList>
            <person name="Petersen C."/>
        </authorList>
    </citation>
    <scope>NUCLEOTIDE SEQUENCE</scope>
    <source>
        <strain evidence="2">IBT 29677</strain>
    </source>
</reference>